<dbReference type="SUPFAM" id="SSF52540">
    <property type="entry name" value="P-loop containing nucleoside triphosphate hydrolases"/>
    <property type="match status" value="1"/>
</dbReference>
<dbReference type="RefSeq" id="WP_377265013.1">
    <property type="nucleotide sequence ID" value="NZ_JBHMAA010000032.1"/>
</dbReference>
<dbReference type="Gene3D" id="3.40.50.300">
    <property type="entry name" value="P-loop containing nucleotide triphosphate hydrolases"/>
    <property type="match status" value="1"/>
</dbReference>
<gene>
    <name evidence="2" type="ORF">ACFFP0_25425</name>
</gene>
<feature type="compositionally biased region" description="Basic and acidic residues" evidence="1">
    <location>
        <begin position="391"/>
        <end position="403"/>
    </location>
</feature>
<proteinExistence type="predicted"/>
<dbReference type="EMBL" id="JBHMAA010000032">
    <property type="protein sequence ID" value="MFB9952198.1"/>
    <property type="molecule type" value="Genomic_DNA"/>
</dbReference>
<dbReference type="Proteomes" id="UP001589692">
    <property type="component" value="Unassembled WGS sequence"/>
</dbReference>
<sequence>MKEPYKPKQGTANNGNDAPPEFRYPDLIDRLIPGRGLILLAGRPGEGKSTLMRSICFNIALGEPLLGIGTARPPGSVLYLDYEDSHDNYCASRDSMFRGNKPDLNRLTILREQPTLALTRDKDGNPVGGLWDEMNAWIAWADNPRAVVIDVYSKAEPDDSPLKSTAPKNDNKTLVPLRAWAEKNNVCVFMLVHLTPKKPISRDDPLANLGNVVGSTAIIGTPDCRLVLRKTDSENTLWAGGRGLPSGNRLVAIGHDNGWLRVLGDAANIATSKQKSDILEALRKYGPLSPLEVSDETNLPRQSVRKMLSRMGRDGKIGEAMSVGNGKYVIRGVGVPMSQPSHEGEKPKGNKEKNNEKPVTSAMSQQEEKSHLSQDKKEILAETVEELGEIVDRTAEGDPKDSQQSESLEPDSCDIYSGGVTSVEIGDVTGEVVENTMVYSEGVTCDTFPPNAFRLLESMVNSQRPIEYRRLFKTLGKFMNAAEIKEASNWLMEVEYITVQKIDEEKDTLNNNIYDVTPAGNAAYHQAIHDPSQIDIMDLLSAVGETA</sequence>
<organism evidence="2 3">
    <name type="scientific">Rhizobium puerariae</name>
    <dbReference type="NCBI Taxonomy" id="1585791"/>
    <lineage>
        <taxon>Bacteria</taxon>
        <taxon>Pseudomonadati</taxon>
        <taxon>Pseudomonadota</taxon>
        <taxon>Alphaproteobacteria</taxon>
        <taxon>Hyphomicrobiales</taxon>
        <taxon>Rhizobiaceae</taxon>
        <taxon>Rhizobium/Agrobacterium group</taxon>
        <taxon>Rhizobium</taxon>
    </lineage>
</organism>
<protein>
    <submittedName>
        <fullName evidence="2">AAA family ATPase</fullName>
    </submittedName>
</protein>
<dbReference type="SUPFAM" id="SSF46785">
    <property type="entry name" value="Winged helix' DNA-binding domain"/>
    <property type="match status" value="1"/>
</dbReference>
<dbReference type="InterPro" id="IPR036390">
    <property type="entry name" value="WH_DNA-bd_sf"/>
</dbReference>
<feature type="region of interest" description="Disordered" evidence="1">
    <location>
        <begin position="1"/>
        <end position="21"/>
    </location>
</feature>
<name>A0ABV6AR42_9HYPH</name>
<evidence type="ECO:0000313" key="3">
    <source>
        <dbReference type="Proteomes" id="UP001589692"/>
    </source>
</evidence>
<dbReference type="Pfam" id="PF13481">
    <property type="entry name" value="AAA_25"/>
    <property type="match status" value="1"/>
</dbReference>
<reference evidence="2 3" key="1">
    <citation type="submission" date="2024-09" db="EMBL/GenBank/DDBJ databases">
        <authorList>
            <person name="Sun Q."/>
            <person name="Mori K."/>
        </authorList>
    </citation>
    <scope>NUCLEOTIDE SEQUENCE [LARGE SCALE GENOMIC DNA]</scope>
    <source>
        <strain evidence="2 3">TBRC 4938</strain>
    </source>
</reference>
<feature type="compositionally biased region" description="Basic and acidic residues" evidence="1">
    <location>
        <begin position="366"/>
        <end position="375"/>
    </location>
</feature>
<accession>A0ABV6AR42</accession>
<evidence type="ECO:0000313" key="2">
    <source>
        <dbReference type="EMBL" id="MFB9952198.1"/>
    </source>
</evidence>
<comment type="caution">
    <text evidence="2">The sequence shown here is derived from an EMBL/GenBank/DDBJ whole genome shotgun (WGS) entry which is preliminary data.</text>
</comment>
<dbReference type="Pfam" id="PF13412">
    <property type="entry name" value="HTH_24"/>
    <property type="match status" value="1"/>
</dbReference>
<feature type="region of interest" description="Disordered" evidence="1">
    <location>
        <begin position="391"/>
        <end position="416"/>
    </location>
</feature>
<feature type="region of interest" description="Disordered" evidence="1">
    <location>
        <begin position="332"/>
        <end position="375"/>
    </location>
</feature>
<dbReference type="InterPro" id="IPR027417">
    <property type="entry name" value="P-loop_NTPase"/>
</dbReference>
<feature type="compositionally biased region" description="Basic and acidic residues" evidence="1">
    <location>
        <begin position="342"/>
        <end position="356"/>
    </location>
</feature>
<evidence type="ECO:0000256" key="1">
    <source>
        <dbReference type="SAM" id="MobiDB-lite"/>
    </source>
</evidence>
<keyword evidence="3" id="KW-1185">Reference proteome</keyword>